<dbReference type="SUPFAM" id="SSF47413">
    <property type="entry name" value="lambda repressor-like DNA-binding domains"/>
    <property type="match status" value="1"/>
</dbReference>
<organism evidence="5 6">
    <name type="scientific">Compostimonas suwonensis</name>
    <dbReference type="NCBI Taxonomy" id="1048394"/>
    <lineage>
        <taxon>Bacteria</taxon>
        <taxon>Bacillati</taxon>
        <taxon>Actinomycetota</taxon>
        <taxon>Actinomycetes</taxon>
        <taxon>Micrococcales</taxon>
        <taxon>Microbacteriaceae</taxon>
        <taxon>Compostimonas</taxon>
    </lineage>
</organism>
<dbReference type="Gene3D" id="1.10.260.40">
    <property type="entry name" value="lambda repressor-like DNA-binding domains"/>
    <property type="match status" value="1"/>
</dbReference>
<sequence length="101" mass="10982">MVAPLSRASKTFGERVRAERAVLGASQEELAEGTGLHWTTIGKIERGERNLSLHNIVRIAAGLGVNPGDLVADLSDDDLPERPPTVSGIERLKMLREQQGR</sequence>
<reference evidence="5 6" key="1">
    <citation type="submission" date="2017-11" db="EMBL/GenBank/DDBJ databases">
        <title>Genomic Encyclopedia of Archaeal and Bacterial Type Strains, Phase II (KMG-II): From Individual Species to Whole Genera.</title>
        <authorList>
            <person name="Goeker M."/>
        </authorList>
    </citation>
    <scope>NUCLEOTIDE SEQUENCE [LARGE SCALE GENOMIC DNA]</scope>
    <source>
        <strain evidence="5 6">DSM 25625</strain>
    </source>
</reference>
<comment type="caution">
    <text evidence="5">The sequence shown here is derived from an EMBL/GenBank/DDBJ whole genome shotgun (WGS) entry which is preliminary data.</text>
</comment>
<dbReference type="GO" id="GO:0003677">
    <property type="term" value="F:DNA binding"/>
    <property type="evidence" value="ECO:0007669"/>
    <property type="project" value="UniProtKB-KW"/>
</dbReference>
<gene>
    <name evidence="5" type="ORF">CLV54_2151</name>
</gene>
<dbReference type="OrthoDB" id="9814553at2"/>
<keyword evidence="6" id="KW-1185">Reference proteome</keyword>
<dbReference type="InterPro" id="IPR001387">
    <property type="entry name" value="Cro/C1-type_HTH"/>
</dbReference>
<dbReference type="Pfam" id="PF01381">
    <property type="entry name" value="HTH_3"/>
    <property type="match status" value="1"/>
</dbReference>
<dbReference type="PROSITE" id="PS50943">
    <property type="entry name" value="HTH_CROC1"/>
    <property type="match status" value="1"/>
</dbReference>
<dbReference type="PANTHER" id="PTHR46797">
    <property type="entry name" value="HTH-TYPE TRANSCRIPTIONAL REGULATOR"/>
    <property type="match status" value="1"/>
</dbReference>
<dbReference type="SMART" id="SM00530">
    <property type="entry name" value="HTH_XRE"/>
    <property type="match status" value="1"/>
</dbReference>
<protein>
    <submittedName>
        <fullName evidence="5">Helix-turn-helix protein</fullName>
    </submittedName>
</protein>
<evidence type="ECO:0000313" key="5">
    <source>
        <dbReference type="EMBL" id="PJJ62351.1"/>
    </source>
</evidence>
<dbReference type="CDD" id="cd00093">
    <property type="entry name" value="HTH_XRE"/>
    <property type="match status" value="1"/>
</dbReference>
<keyword evidence="1" id="KW-0805">Transcription regulation</keyword>
<evidence type="ECO:0000313" key="6">
    <source>
        <dbReference type="Proteomes" id="UP000230161"/>
    </source>
</evidence>
<dbReference type="EMBL" id="PGFB01000003">
    <property type="protein sequence ID" value="PJJ62351.1"/>
    <property type="molecule type" value="Genomic_DNA"/>
</dbReference>
<keyword evidence="2" id="KW-0238">DNA-binding</keyword>
<keyword evidence="3" id="KW-0804">Transcription</keyword>
<evidence type="ECO:0000256" key="1">
    <source>
        <dbReference type="ARBA" id="ARBA00023015"/>
    </source>
</evidence>
<evidence type="ECO:0000256" key="2">
    <source>
        <dbReference type="ARBA" id="ARBA00023125"/>
    </source>
</evidence>
<proteinExistence type="predicted"/>
<feature type="domain" description="HTH cro/C1-type" evidence="4">
    <location>
        <begin position="16"/>
        <end position="70"/>
    </location>
</feature>
<name>A0A2M9BWP1_9MICO</name>
<dbReference type="GO" id="GO:0005829">
    <property type="term" value="C:cytosol"/>
    <property type="evidence" value="ECO:0007669"/>
    <property type="project" value="TreeGrafter"/>
</dbReference>
<dbReference type="Proteomes" id="UP000230161">
    <property type="component" value="Unassembled WGS sequence"/>
</dbReference>
<accession>A0A2M9BWP1</accession>
<evidence type="ECO:0000259" key="4">
    <source>
        <dbReference type="PROSITE" id="PS50943"/>
    </source>
</evidence>
<dbReference type="InterPro" id="IPR010982">
    <property type="entry name" value="Lambda_DNA-bd_dom_sf"/>
</dbReference>
<dbReference type="PANTHER" id="PTHR46797:SF23">
    <property type="entry name" value="HTH-TYPE TRANSCRIPTIONAL REGULATOR SUTR"/>
    <property type="match status" value="1"/>
</dbReference>
<dbReference type="AlphaFoldDB" id="A0A2M9BWP1"/>
<dbReference type="GO" id="GO:0003700">
    <property type="term" value="F:DNA-binding transcription factor activity"/>
    <property type="evidence" value="ECO:0007669"/>
    <property type="project" value="TreeGrafter"/>
</dbReference>
<evidence type="ECO:0000256" key="3">
    <source>
        <dbReference type="ARBA" id="ARBA00023163"/>
    </source>
</evidence>
<dbReference type="InterPro" id="IPR050807">
    <property type="entry name" value="TransReg_Diox_bact_type"/>
</dbReference>